<dbReference type="OrthoDB" id="2015559at2759"/>
<dbReference type="Pfam" id="PF24046">
    <property type="entry name" value="At4g08330"/>
    <property type="match status" value="1"/>
</dbReference>
<accession>A0A8T0JBZ5</accession>
<dbReference type="InterPro" id="IPR011057">
    <property type="entry name" value="Mss4-like_sf"/>
</dbReference>
<dbReference type="InterPro" id="IPR045282">
    <property type="entry name" value="At4g08330-like"/>
</dbReference>
<dbReference type="Proteomes" id="UP000822688">
    <property type="component" value="Chromosome 1"/>
</dbReference>
<proteinExistence type="predicted"/>
<dbReference type="PANTHER" id="PTHR33674:SF5">
    <property type="entry name" value="METHIONINE-S-OXIDE REDUCTASE"/>
    <property type="match status" value="1"/>
</dbReference>
<evidence type="ECO:0000313" key="2">
    <source>
        <dbReference type="Proteomes" id="UP000822688"/>
    </source>
</evidence>
<protein>
    <submittedName>
        <fullName evidence="1">Uncharacterized protein</fullName>
    </submittedName>
</protein>
<keyword evidence="2" id="KW-1185">Reference proteome</keyword>
<evidence type="ECO:0000313" key="1">
    <source>
        <dbReference type="EMBL" id="KAG0592985.1"/>
    </source>
</evidence>
<organism evidence="1 2">
    <name type="scientific">Ceratodon purpureus</name>
    <name type="common">Fire moss</name>
    <name type="synonym">Dicranum purpureum</name>
    <dbReference type="NCBI Taxonomy" id="3225"/>
    <lineage>
        <taxon>Eukaryota</taxon>
        <taxon>Viridiplantae</taxon>
        <taxon>Streptophyta</taxon>
        <taxon>Embryophyta</taxon>
        <taxon>Bryophyta</taxon>
        <taxon>Bryophytina</taxon>
        <taxon>Bryopsida</taxon>
        <taxon>Dicranidae</taxon>
        <taxon>Pseudoditrichales</taxon>
        <taxon>Ditrichaceae</taxon>
        <taxon>Ceratodon</taxon>
    </lineage>
</organism>
<name>A0A8T0JBZ5_CERPU</name>
<dbReference type="PANTHER" id="PTHR33674">
    <property type="entry name" value="METHIONINE-S-OXIDE REDUCTASE"/>
    <property type="match status" value="1"/>
</dbReference>
<dbReference type="Gene3D" id="2.170.150.20">
    <property type="entry name" value="Peptide methionine sulfoxide reductase"/>
    <property type="match status" value="1"/>
</dbReference>
<reference evidence="1" key="1">
    <citation type="submission" date="2020-06" db="EMBL/GenBank/DDBJ databases">
        <title>WGS assembly of Ceratodon purpureus strain R40.</title>
        <authorList>
            <person name="Carey S.B."/>
            <person name="Jenkins J."/>
            <person name="Shu S."/>
            <person name="Lovell J.T."/>
            <person name="Sreedasyam A."/>
            <person name="Maumus F."/>
            <person name="Tiley G.P."/>
            <person name="Fernandez-Pozo N."/>
            <person name="Barry K."/>
            <person name="Chen C."/>
            <person name="Wang M."/>
            <person name="Lipzen A."/>
            <person name="Daum C."/>
            <person name="Saski C.A."/>
            <person name="Payton A.C."/>
            <person name="Mcbreen J.C."/>
            <person name="Conrad R.E."/>
            <person name="Kollar L.M."/>
            <person name="Olsson S."/>
            <person name="Huttunen S."/>
            <person name="Landis J.B."/>
            <person name="Wickett N.J."/>
            <person name="Johnson M.G."/>
            <person name="Rensing S.A."/>
            <person name="Grimwood J."/>
            <person name="Schmutz J."/>
            <person name="Mcdaniel S.F."/>
        </authorList>
    </citation>
    <scope>NUCLEOTIDE SEQUENCE</scope>
    <source>
        <strain evidence="1">R40</strain>
    </source>
</reference>
<comment type="caution">
    <text evidence="1">The sequence shown here is derived from an EMBL/GenBank/DDBJ whole genome shotgun (WGS) entry which is preliminary data.</text>
</comment>
<dbReference type="SUPFAM" id="SSF51316">
    <property type="entry name" value="Mss4-like"/>
    <property type="match status" value="1"/>
</dbReference>
<dbReference type="EMBL" id="CM026421">
    <property type="protein sequence ID" value="KAG0592985.1"/>
    <property type="molecule type" value="Genomic_DNA"/>
</dbReference>
<sequence length="176" mass="19913">MELSWGFASVSVGCQSLMSFTCTVLNFSLFLYKCFGECAEHTYQGDSVLTGSRMTIYHCKGCNRCLNLSDEYLYPPNAYFDAGNKGTLSFSAVDKTEFRQKEQNQCFPFFETVDYWGIQRRRTKLMCAACGKRLGYIYNDGPYADAGIGQGGFGHSQMIPRHPRYRLKRDAILISG</sequence>
<dbReference type="AlphaFoldDB" id="A0A8T0JBZ5"/>
<gene>
    <name evidence="1" type="ORF">KC19_1G295700</name>
</gene>